<name>F4RDH7_MELLP</name>
<dbReference type="VEuPathDB" id="FungiDB:MELLADRAFT_104081"/>
<evidence type="ECO:0000256" key="1">
    <source>
        <dbReference type="SAM" id="MobiDB-lite"/>
    </source>
</evidence>
<feature type="region of interest" description="Disordered" evidence="1">
    <location>
        <begin position="99"/>
        <end position="124"/>
    </location>
</feature>
<dbReference type="HOGENOM" id="CLU_1077982_0_0_1"/>
<dbReference type="AlphaFoldDB" id="F4RDH7"/>
<feature type="compositionally biased region" description="Polar residues" evidence="1">
    <location>
        <begin position="110"/>
        <end position="119"/>
    </location>
</feature>
<dbReference type="GeneID" id="18922160"/>
<organism evidence="4">
    <name type="scientific">Melampsora larici-populina (strain 98AG31 / pathotype 3-4-7)</name>
    <name type="common">Poplar leaf rust fungus</name>
    <dbReference type="NCBI Taxonomy" id="747676"/>
    <lineage>
        <taxon>Eukaryota</taxon>
        <taxon>Fungi</taxon>
        <taxon>Dikarya</taxon>
        <taxon>Basidiomycota</taxon>
        <taxon>Pucciniomycotina</taxon>
        <taxon>Pucciniomycetes</taxon>
        <taxon>Pucciniales</taxon>
        <taxon>Melampsoraceae</taxon>
        <taxon>Melampsora</taxon>
    </lineage>
</organism>
<proteinExistence type="predicted"/>
<dbReference type="KEGG" id="mlr:MELLADRAFT_104081"/>
<dbReference type="Proteomes" id="UP000001072">
    <property type="component" value="Unassembled WGS sequence"/>
</dbReference>
<dbReference type="RefSeq" id="XP_007407335.1">
    <property type="nucleotide sequence ID" value="XM_007407273.1"/>
</dbReference>
<keyword evidence="2" id="KW-1133">Transmembrane helix</keyword>
<dbReference type="InParanoid" id="F4RDH7"/>
<feature type="transmembrane region" description="Helical" evidence="2">
    <location>
        <begin position="233"/>
        <end position="257"/>
    </location>
</feature>
<keyword evidence="4" id="KW-1185">Reference proteome</keyword>
<keyword evidence="2" id="KW-0812">Transmembrane</keyword>
<accession>F4RDH7</accession>
<evidence type="ECO:0000256" key="2">
    <source>
        <dbReference type="SAM" id="Phobius"/>
    </source>
</evidence>
<reference evidence="4" key="1">
    <citation type="journal article" date="2011" name="Proc. Natl. Acad. Sci. U.S.A.">
        <title>Obligate biotrophy features unraveled by the genomic analysis of rust fungi.</title>
        <authorList>
            <person name="Duplessis S."/>
            <person name="Cuomo C.A."/>
            <person name="Lin Y.-C."/>
            <person name="Aerts A."/>
            <person name="Tisserant E."/>
            <person name="Veneault-Fourrey C."/>
            <person name="Joly D.L."/>
            <person name="Hacquard S."/>
            <person name="Amselem J."/>
            <person name="Cantarel B.L."/>
            <person name="Chiu R."/>
            <person name="Coutinho P.M."/>
            <person name="Feau N."/>
            <person name="Field M."/>
            <person name="Frey P."/>
            <person name="Gelhaye E."/>
            <person name="Goldberg J."/>
            <person name="Grabherr M.G."/>
            <person name="Kodira C.D."/>
            <person name="Kohler A."/>
            <person name="Kuees U."/>
            <person name="Lindquist E.A."/>
            <person name="Lucas S.M."/>
            <person name="Mago R."/>
            <person name="Mauceli E."/>
            <person name="Morin E."/>
            <person name="Murat C."/>
            <person name="Pangilinan J.L."/>
            <person name="Park R."/>
            <person name="Pearson M."/>
            <person name="Quesneville H."/>
            <person name="Rouhier N."/>
            <person name="Sakthikumar S."/>
            <person name="Salamov A.A."/>
            <person name="Schmutz J."/>
            <person name="Selles B."/>
            <person name="Shapiro H."/>
            <person name="Tanguay P."/>
            <person name="Tuskan G.A."/>
            <person name="Henrissat B."/>
            <person name="Van de Peer Y."/>
            <person name="Rouze P."/>
            <person name="Ellis J.G."/>
            <person name="Dodds P.N."/>
            <person name="Schein J.E."/>
            <person name="Zhong S."/>
            <person name="Hamelin R.C."/>
            <person name="Grigoriev I.V."/>
            <person name="Szabo L.J."/>
            <person name="Martin F."/>
        </authorList>
    </citation>
    <scope>NUCLEOTIDE SEQUENCE [LARGE SCALE GENOMIC DNA]</scope>
    <source>
        <strain evidence="4">98AG31 / pathotype 3-4-7</strain>
    </source>
</reference>
<evidence type="ECO:0000313" key="3">
    <source>
        <dbReference type="EMBL" id="EGG09608.1"/>
    </source>
</evidence>
<protein>
    <submittedName>
        <fullName evidence="3">Uncharacterized protein</fullName>
    </submittedName>
</protein>
<evidence type="ECO:0000313" key="4">
    <source>
        <dbReference type="Proteomes" id="UP000001072"/>
    </source>
</evidence>
<dbReference type="EMBL" id="GL883097">
    <property type="protein sequence ID" value="EGG09608.1"/>
    <property type="molecule type" value="Genomic_DNA"/>
</dbReference>
<gene>
    <name evidence="3" type="ORF">MELLADRAFT_104081</name>
</gene>
<keyword evidence="2" id="KW-0472">Membrane</keyword>
<sequence>MVALAQRQLVALAQRQLVISVSSRLGGWRAKLSIGLEDGDGWLGGEDRAVLSFQLLHFLEFSKCASLLVPNNYSFARVKNDYPIQYDLAEDLLLPSKTLAVPPPPGLRPNASSQQSGHTSLHDDDMPGYWQSPYMFQPPVAPKPPYHFSLSHPGYMLPPSMPPPPSNSHLIHLQAFHFDTASNPNPYTEPSTTALILPSVTLTDTPDEFDAAEYEVLGEVQATQGANWPTIGWLSFTIVHFMMILFFSLFICFVCLLD</sequence>